<evidence type="ECO:0000313" key="2">
    <source>
        <dbReference type="EMBL" id="KAF2068277.1"/>
    </source>
</evidence>
<reference evidence="2" key="1">
    <citation type="submission" date="2020-01" db="EMBL/GenBank/DDBJ databases">
        <title>Development of genomics and gene disruption for Polysphondylium violaceum indicates a role for the polyketide synthase stlB in stalk morphogenesis.</title>
        <authorList>
            <person name="Narita B."/>
            <person name="Kawabe Y."/>
            <person name="Kin K."/>
            <person name="Saito T."/>
            <person name="Gibbs R."/>
            <person name="Kuspa A."/>
            <person name="Muzny D."/>
            <person name="Queller D."/>
            <person name="Richards S."/>
            <person name="Strassman J."/>
            <person name="Sucgang R."/>
            <person name="Worley K."/>
            <person name="Schaap P."/>
        </authorList>
    </citation>
    <scope>NUCLEOTIDE SEQUENCE</scope>
    <source>
        <strain evidence="2">QSvi11</strain>
    </source>
</reference>
<dbReference type="Proteomes" id="UP000695562">
    <property type="component" value="Unassembled WGS sequence"/>
</dbReference>
<organism evidence="2 3">
    <name type="scientific">Polysphondylium violaceum</name>
    <dbReference type="NCBI Taxonomy" id="133409"/>
    <lineage>
        <taxon>Eukaryota</taxon>
        <taxon>Amoebozoa</taxon>
        <taxon>Evosea</taxon>
        <taxon>Eumycetozoa</taxon>
        <taxon>Dictyostelia</taxon>
        <taxon>Dictyosteliales</taxon>
        <taxon>Dictyosteliaceae</taxon>
        <taxon>Polysphondylium</taxon>
    </lineage>
</organism>
<dbReference type="Gene3D" id="2.10.25.10">
    <property type="entry name" value="Laminin"/>
    <property type="match status" value="2"/>
</dbReference>
<dbReference type="SMART" id="SM00181">
    <property type="entry name" value="EGF"/>
    <property type="match status" value="3"/>
</dbReference>
<dbReference type="OrthoDB" id="6130531at2759"/>
<dbReference type="PANTHER" id="PTHR24032">
    <property type="entry name" value="EGF-LIKE DOMAIN-CONTAINING PROTEIN-RELATED-RELATED"/>
    <property type="match status" value="1"/>
</dbReference>
<dbReference type="InterPro" id="IPR000742">
    <property type="entry name" value="EGF"/>
</dbReference>
<gene>
    <name evidence="2" type="ORF">CYY_010397</name>
</gene>
<proteinExistence type="predicted"/>
<sequence>NECSKKETTTQSTNSDDTIRNIKITMNGETLIGTFSDRMILDTRPTYNKVNKLTTDQINKYQLDTTTATIYTSILTSYFKNSVIVDPNFGVLVSSAPDECSISKVNSVPVISNITPPYSLNSLSSYITIHGTGYDAGLKIYTDGVECPNSDSTPTPTQHYCLITTLSTNNQWSVQAKNGDGMVSNIYTQFTITFITLSQTNENVYINGDCSGLPDEYRSKIKASSTNKQISVPVKWSQANLTFKLTKEFFSAADNFLIIDSISNSIIANERFYYSPVITRLYYGESQIFITGFVFTNATGSGMLLNDVICPTIIHSETEASCTPLNRFFITTSGPFTVSMVRVSTKSKTTLSDSLLTITAFQNIVVNNQVMSTLSIQNLDYNKSYKIGGISPTPIPVDSFDSTSLQFTYPYDAQCGYAFVILASDSSRVSNSLFVCPTPIINSIIPPVNGGNVYMNGYFLNNPMVDSDPPSSALKIESYISKNEYISMWETTSFDFTYSSSNSTYSVNYIIPRGTLDKVIIKTLAASVSTQFLVVYNPIVKSCTTLSYKVPGLVTISGLNFLSTSIPFNVAVRIGGSRCTNVLVNPDGSQITCQFNADVNVVDLQPLPVSVVVDDIYQGSSNVFSYVFICLIGGNGKECSGNGVCLNNDCVCDKGWEENDCSEIYPLVNSVSSTKYRVPAYVTILGKNFVNKNLQVNIANSICSDVAVSQDLTTITCFYQSNVVVNNVKDYLAVTVSIDSQFTTSSNLFPQPNQECPFDSDHKLCYGNGICDSFTGKCSCYKGWESSGCSIVVPLINSITSTKYKVPGTITIIGNNFVNLNLVVTIGGSFCGNIVVSQDLTSITCLFQSDISVTNINEGLDVFVGINSTFTTTSSKLFLYTKPDQQCPIGSNGQICSGHGNCNQQQFTCDCESGWESSDCSFQN</sequence>
<dbReference type="EMBL" id="AJWJ01001084">
    <property type="protein sequence ID" value="KAF2068277.1"/>
    <property type="molecule type" value="Genomic_DNA"/>
</dbReference>
<evidence type="ECO:0000259" key="1">
    <source>
        <dbReference type="PROSITE" id="PS01186"/>
    </source>
</evidence>
<dbReference type="PROSITE" id="PS01186">
    <property type="entry name" value="EGF_2"/>
    <property type="match status" value="2"/>
</dbReference>
<comment type="caution">
    <text evidence="2">The sequence shown here is derived from an EMBL/GenBank/DDBJ whole genome shotgun (WGS) entry which is preliminary data.</text>
</comment>
<feature type="non-terminal residue" evidence="2">
    <location>
        <position position="924"/>
    </location>
</feature>
<dbReference type="Gene3D" id="2.60.40.10">
    <property type="entry name" value="Immunoglobulins"/>
    <property type="match status" value="2"/>
</dbReference>
<dbReference type="InterPro" id="IPR014756">
    <property type="entry name" value="Ig_E-set"/>
</dbReference>
<evidence type="ECO:0000313" key="3">
    <source>
        <dbReference type="Proteomes" id="UP000695562"/>
    </source>
</evidence>
<dbReference type="AlphaFoldDB" id="A0A8J4PJ77"/>
<dbReference type="SUPFAM" id="SSF81296">
    <property type="entry name" value="E set domains"/>
    <property type="match status" value="4"/>
</dbReference>
<feature type="domain" description="EGF-like" evidence="1">
    <location>
        <begin position="909"/>
        <end position="920"/>
    </location>
</feature>
<feature type="non-terminal residue" evidence="2">
    <location>
        <position position="1"/>
    </location>
</feature>
<feature type="domain" description="EGF-like" evidence="1">
    <location>
        <begin position="778"/>
        <end position="789"/>
    </location>
</feature>
<dbReference type="InterPro" id="IPR053331">
    <property type="entry name" value="EGF-like_comC"/>
</dbReference>
<name>A0A8J4PJ77_9MYCE</name>
<keyword evidence="3" id="KW-1185">Reference proteome</keyword>
<dbReference type="InterPro" id="IPR013783">
    <property type="entry name" value="Ig-like_fold"/>
</dbReference>
<accession>A0A8J4PJ77</accession>
<protein>
    <recommendedName>
        <fullName evidence="1">EGF-like domain-containing protein</fullName>
    </recommendedName>
</protein>